<accession>A0A9P9BW05</accession>
<feature type="region of interest" description="Disordered" evidence="1">
    <location>
        <begin position="306"/>
        <end position="333"/>
    </location>
</feature>
<feature type="region of interest" description="Disordered" evidence="1">
    <location>
        <begin position="92"/>
        <end position="116"/>
    </location>
</feature>
<dbReference type="AlphaFoldDB" id="A0A9P9BW05"/>
<evidence type="ECO:0000313" key="3">
    <source>
        <dbReference type="Proteomes" id="UP000756346"/>
    </source>
</evidence>
<dbReference type="GeneID" id="70182591"/>
<reference evidence="2" key="1">
    <citation type="journal article" date="2021" name="Nat. Commun.">
        <title>Genetic determinants of endophytism in the Arabidopsis root mycobiome.</title>
        <authorList>
            <person name="Mesny F."/>
            <person name="Miyauchi S."/>
            <person name="Thiergart T."/>
            <person name="Pickel B."/>
            <person name="Atanasova L."/>
            <person name="Karlsson M."/>
            <person name="Huettel B."/>
            <person name="Barry K.W."/>
            <person name="Haridas S."/>
            <person name="Chen C."/>
            <person name="Bauer D."/>
            <person name="Andreopoulos W."/>
            <person name="Pangilinan J."/>
            <person name="LaButti K."/>
            <person name="Riley R."/>
            <person name="Lipzen A."/>
            <person name="Clum A."/>
            <person name="Drula E."/>
            <person name="Henrissat B."/>
            <person name="Kohler A."/>
            <person name="Grigoriev I.V."/>
            <person name="Martin F.M."/>
            <person name="Hacquard S."/>
        </authorList>
    </citation>
    <scope>NUCLEOTIDE SEQUENCE</scope>
    <source>
        <strain evidence="2">MPI-CAGE-CH-0230</strain>
    </source>
</reference>
<comment type="caution">
    <text evidence="2">The sequence shown here is derived from an EMBL/GenBank/DDBJ whole genome shotgun (WGS) entry which is preliminary data.</text>
</comment>
<evidence type="ECO:0000313" key="2">
    <source>
        <dbReference type="EMBL" id="KAH7034576.1"/>
    </source>
</evidence>
<name>A0A9P9BW05_9PEZI</name>
<dbReference type="EMBL" id="JAGTJQ010000003">
    <property type="protein sequence ID" value="KAH7034576.1"/>
    <property type="molecule type" value="Genomic_DNA"/>
</dbReference>
<sequence>MSYEDFALFDLDDLHLDGHNIFPSHQEQQVVADPIDSQSFTSTQNFSPGAPSLFTHFGSVVSPATQTVSPISNYSLTQGVEQDQNHAATQLESGRRPYHEPVSDQASLLKDKSPRIKHPCHTKKEPGCEKEFAFLKDRTRHRAGACSYTASRQEQPRYVCRCSNKYPRWDSFKNHWARCDKQDSAVSQYFECPCKHRFGEFRDLAEHYHKDHKRRPGRRRKARQVKHDSQVSSAPVSNDTVSARPTMPNAMAAMTRDDSHITELLHDRGFRPELLSGDLSCAEPQHYTTTIAEEFNGDTDLWGYNSSLEPPMDWSTAQDPDSGDNNAPWTMPPAFPLEDYVPFAPSDQRHC</sequence>
<organism evidence="2 3">
    <name type="scientific">Microdochium trichocladiopsis</name>
    <dbReference type="NCBI Taxonomy" id="1682393"/>
    <lineage>
        <taxon>Eukaryota</taxon>
        <taxon>Fungi</taxon>
        <taxon>Dikarya</taxon>
        <taxon>Ascomycota</taxon>
        <taxon>Pezizomycotina</taxon>
        <taxon>Sordariomycetes</taxon>
        <taxon>Xylariomycetidae</taxon>
        <taxon>Xylariales</taxon>
        <taxon>Microdochiaceae</taxon>
        <taxon>Microdochium</taxon>
    </lineage>
</organism>
<evidence type="ECO:0000256" key="1">
    <source>
        <dbReference type="SAM" id="MobiDB-lite"/>
    </source>
</evidence>
<keyword evidence="3" id="KW-1185">Reference proteome</keyword>
<gene>
    <name evidence="2" type="ORF">B0I36DRAFT_316558</name>
</gene>
<evidence type="ECO:0008006" key="4">
    <source>
        <dbReference type="Google" id="ProtNLM"/>
    </source>
</evidence>
<feature type="compositionally biased region" description="Polar residues" evidence="1">
    <location>
        <begin position="315"/>
        <end position="328"/>
    </location>
</feature>
<feature type="compositionally biased region" description="Polar residues" evidence="1">
    <location>
        <begin position="230"/>
        <end position="243"/>
    </location>
</feature>
<proteinExistence type="predicted"/>
<dbReference type="Proteomes" id="UP000756346">
    <property type="component" value="Unassembled WGS sequence"/>
</dbReference>
<protein>
    <recommendedName>
        <fullName evidence="4">C2H2-type domain-containing protein</fullName>
    </recommendedName>
</protein>
<feature type="region of interest" description="Disordered" evidence="1">
    <location>
        <begin position="209"/>
        <end position="244"/>
    </location>
</feature>
<dbReference type="RefSeq" id="XP_046014669.1">
    <property type="nucleotide sequence ID" value="XM_046153045.1"/>
</dbReference>
<feature type="compositionally biased region" description="Basic residues" evidence="1">
    <location>
        <begin position="210"/>
        <end position="224"/>
    </location>
</feature>
<feature type="compositionally biased region" description="Basic and acidic residues" evidence="1">
    <location>
        <begin position="93"/>
        <end position="102"/>
    </location>
</feature>